<dbReference type="EMBL" id="CAXKWB010008711">
    <property type="protein sequence ID" value="CAL4092052.1"/>
    <property type="molecule type" value="Genomic_DNA"/>
</dbReference>
<gene>
    <name evidence="1" type="ORF">MNOR_LOCUS14508</name>
</gene>
<proteinExistence type="predicted"/>
<dbReference type="GO" id="GO:0010506">
    <property type="term" value="P:regulation of autophagy"/>
    <property type="evidence" value="ECO:0007669"/>
    <property type="project" value="InterPro"/>
</dbReference>
<dbReference type="GO" id="GO:0031902">
    <property type="term" value="C:late endosome membrane"/>
    <property type="evidence" value="ECO:0007669"/>
    <property type="project" value="TreeGrafter"/>
</dbReference>
<keyword evidence="2" id="KW-1185">Reference proteome</keyword>
<dbReference type="AlphaFoldDB" id="A0AAV2QQI8"/>
<dbReference type="PANTHER" id="PTHR12897">
    <property type="entry name" value="COLON CANCER-ASSOCIATED PROTEIN MIC1"/>
    <property type="match status" value="1"/>
</dbReference>
<accession>A0AAV2QQI8</accession>
<name>A0AAV2QQI8_MEGNR</name>
<organism evidence="1 2">
    <name type="scientific">Meganyctiphanes norvegica</name>
    <name type="common">Northern krill</name>
    <name type="synonym">Thysanopoda norvegica</name>
    <dbReference type="NCBI Taxonomy" id="48144"/>
    <lineage>
        <taxon>Eukaryota</taxon>
        <taxon>Metazoa</taxon>
        <taxon>Ecdysozoa</taxon>
        <taxon>Arthropoda</taxon>
        <taxon>Crustacea</taxon>
        <taxon>Multicrustacea</taxon>
        <taxon>Malacostraca</taxon>
        <taxon>Eumalacostraca</taxon>
        <taxon>Eucarida</taxon>
        <taxon>Euphausiacea</taxon>
        <taxon>Euphausiidae</taxon>
        <taxon>Meganyctiphanes</taxon>
    </lineage>
</organism>
<dbReference type="Proteomes" id="UP001497623">
    <property type="component" value="Unassembled WGS sequence"/>
</dbReference>
<sequence length="421" mass="46549">MDPMQDSYGYQKLTHYPVDTDFDNELVNLYFEDVAQCACDRQGGAKLFKILLVKVEAGLSFSLTKAKIEKILKFCKNSSILSVLSISEIHFLITFSRPLVGGVMSYDSRSFDLGKIIGFFWSANSVLGPMATFKPLKVSKERVSVRHVRSYSVHCSWFVWSSECSLLLLCCGSSPTTAALQPFTFKPQHSNKLPKFEVEISSGSVAHAAGGVALGERDVCIGTLYGSTALCVLRHPSTPTVAAHLDVYQQNKDSVFKRTHICRLELTGRFAVNIVDSLIIVHHQASKTSLLFDIDLGGEVNGSVTSVFPVTIPLSIKPFTLTEPNDVPSSVILPISVPCELYAPTWVVFQARVLSEAILLLDNAWNQQLLLIRQPANAEDYCAEPQQLSCSNHSMQTTQMILQEVPRVFKAGHLGHFRAIF</sequence>
<evidence type="ECO:0000313" key="2">
    <source>
        <dbReference type="Proteomes" id="UP001497623"/>
    </source>
</evidence>
<evidence type="ECO:0000313" key="1">
    <source>
        <dbReference type="EMBL" id="CAL4092052.1"/>
    </source>
</evidence>
<feature type="non-terminal residue" evidence="1">
    <location>
        <position position="421"/>
    </location>
</feature>
<dbReference type="GO" id="GO:0035658">
    <property type="term" value="C:Mon1-Ccz1 complex"/>
    <property type="evidence" value="ECO:0007669"/>
    <property type="project" value="InterPro"/>
</dbReference>
<dbReference type="GO" id="GO:0005765">
    <property type="term" value="C:lysosomal membrane"/>
    <property type="evidence" value="ECO:0007669"/>
    <property type="project" value="TreeGrafter"/>
</dbReference>
<dbReference type="InterPro" id="IPR040371">
    <property type="entry name" value="RMC1"/>
</dbReference>
<dbReference type="PANTHER" id="PTHR12897:SF4">
    <property type="entry name" value="REGULATOR OF MON1-CCZ1 COMPLEX"/>
    <property type="match status" value="1"/>
</dbReference>
<protein>
    <submittedName>
        <fullName evidence="1">Uncharacterized protein</fullName>
    </submittedName>
</protein>
<reference evidence="1 2" key="1">
    <citation type="submission" date="2024-05" db="EMBL/GenBank/DDBJ databases">
        <authorList>
            <person name="Wallberg A."/>
        </authorList>
    </citation>
    <scope>NUCLEOTIDE SEQUENCE [LARGE SCALE GENOMIC DNA]</scope>
</reference>
<comment type="caution">
    <text evidence="1">The sequence shown here is derived from an EMBL/GenBank/DDBJ whole genome shotgun (WGS) entry which is preliminary data.</text>
</comment>